<feature type="compositionally biased region" description="Low complexity" evidence="7">
    <location>
        <begin position="258"/>
        <end position="288"/>
    </location>
</feature>
<dbReference type="AlphaFoldDB" id="A0A1G9GFY6"/>
<feature type="domain" description="Cytochrome c" evidence="8">
    <location>
        <begin position="95"/>
        <end position="183"/>
    </location>
</feature>
<accession>A0A1G9GFY6</accession>
<dbReference type="PANTHER" id="PTHR11961">
    <property type="entry name" value="CYTOCHROME C"/>
    <property type="match status" value="1"/>
</dbReference>
<evidence type="ECO:0000256" key="3">
    <source>
        <dbReference type="ARBA" id="ARBA00022723"/>
    </source>
</evidence>
<keyword evidence="5 6" id="KW-0408">Iron</keyword>
<keyword evidence="3 6" id="KW-0479">Metal-binding</keyword>
<evidence type="ECO:0000256" key="1">
    <source>
        <dbReference type="ARBA" id="ARBA00022448"/>
    </source>
</evidence>
<dbReference type="Proteomes" id="UP000199328">
    <property type="component" value="Unassembled WGS sequence"/>
</dbReference>
<evidence type="ECO:0000256" key="2">
    <source>
        <dbReference type="ARBA" id="ARBA00022617"/>
    </source>
</evidence>
<dbReference type="PROSITE" id="PS51007">
    <property type="entry name" value="CYTC"/>
    <property type="match status" value="2"/>
</dbReference>
<dbReference type="PRINTS" id="PR00604">
    <property type="entry name" value="CYTCHRMECIAB"/>
</dbReference>
<evidence type="ECO:0000313" key="10">
    <source>
        <dbReference type="Proteomes" id="UP000199328"/>
    </source>
</evidence>
<dbReference type="GO" id="GO:0009055">
    <property type="term" value="F:electron transfer activity"/>
    <property type="evidence" value="ECO:0007669"/>
    <property type="project" value="InterPro"/>
</dbReference>
<keyword evidence="10" id="KW-1185">Reference proteome</keyword>
<evidence type="ECO:0000256" key="5">
    <source>
        <dbReference type="ARBA" id="ARBA00023004"/>
    </source>
</evidence>
<organism evidence="9 10">
    <name type="scientific">Meinhardsimonia xiamenensis</name>
    <dbReference type="NCBI Taxonomy" id="990712"/>
    <lineage>
        <taxon>Bacteria</taxon>
        <taxon>Pseudomonadati</taxon>
        <taxon>Pseudomonadota</taxon>
        <taxon>Alphaproteobacteria</taxon>
        <taxon>Rhodobacterales</taxon>
        <taxon>Paracoccaceae</taxon>
        <taxon>Meinhardsimonia</taxon>
    </lineage>
</organism>
<dbReference type="EMBL" id="FNFV01000007">
    <property type="protein sequence ID" value="SDK99557.1"/>
    <property type="molecule type" value="Genomic_DNA"/>
</dbReference>
<dbReference type="RefSeq" id="WP_092501089.1">
    <property type="nucleotide sequence ID" value="NZ_FNFV01000007.1"/>
</dbReference>
<dbReference type="Gene3D" id="1.10.760.10">
    <property type="entry name" value="Cytochrome c-like domain"/>
    <property type="match status" value="2"/>
</dbReference>
<evidence type="ECO:0000256" key="6">
    <source>
        <dbReference type="PROSITE-ProRule" id="PRU00433"/>
    </source>
</evidence>
<dbReference type="Pfam" id="PF00034">
    <property type="entry name" value="Cytochrom_C"/>
    <property type="match status" value="2"/>
</dbReference>
<protein>
    <submittedName>
        <fullName evidence="9">Cytochrome c</fullName>
    </submittedName>
</protein>
<evidence type="ECO:0000256" key="7">
    <source>
        <dbReference type="SAM" id="MobiDB-lite"/>
    </source>
</evidence>
<feature type="domain" description="Cytochrome c" evidence="8">
    <location>
        <begin position="304"/>
        <end position="407"/>
    </location>
</feature>
<keyword evidence="2 6" id="KW-0349">Heme</keyword>
<dbReference type="SUPFAM" id="SSF46626">
    <property type="entry name" value="Cytochrome c"/>
    <property type="match status" value="2"/>
</dbReference>
<gene>
    <name evidence="9" type="ORF">SAMN05216257_10781</name>
</gene>
<dbReference type="InterPro" id="IPR036909">
    <property type="entry name" value="Cyt_c-like_dom_sf"/>
</dbReference>
<keyword evidence="4" id="KW-0249">Electron transport</keyword>
<proteinExistence type="predicted"/>
<name>A0A1G9GFY6_9RHOB</name>
<keyword evidence="1" id="KW-0813">Transport</keyword>
<evidence type="ECO:0000256" key="4">
    <source>
        <dbReference type="ARBA" id="ARBA00022982"/>
    </source>
</evidence>
<dbReference type="GO" id="GO:0046872">
    <property type="term" value="F:metal ion binding"/>
    <property type="evidence" value="ECO:0007669"/>
    <property type="project" value="UniProtKB-KW"/>
</dbReference>
<evidence type="ECO:0000313" key="9">
    <source>
        <dbReference type="EMBL" id="SDK99557.1"/>
    </source>
</evidence>
<feature type="region of interest" description="Disordered" evidence="7">
    <location>
        <begin position="250"/>
        <end position="297"/>
    </location>
</feature>
<reference evidence="10" key="1">
    <citation type="submission" date="2016-10" db="EMBL/GenBank/DDBJ databases">
        <authorList>
            <person name="Varghese N."/>
            <person name="Submissions S."/>
        </authorList>
    </citation>
    <scope>NUCLEOTIDE SEQUENCE [LARGE SCALE GENOMIC DNA]</scope>
    <source>
        <strain evidence="10">CGMCC 1.10789</strain>
    </source>
</reference>
<dbReference type="InterPro" id="IPR009056">
    <property type="entry name" value="Cyt_c-like_dom"/>
</dbReference>
<dbReference type="STRING" id="990712.SAMN05216257_10781"/>
<evidence type="ECO:0000259" key="8">
    <source>
        <dbReference type="PROSITE" id="PS51007"/>
    </source>
</evidence>
<dbReference type="GO" id="GO:0020037">
    <property type="term" value="F:heme binding"/>
    <property type="evidence" value="ECO:0007669"/>
    <property type="project" value="InterPro"/>
</dbReference>
<dbReference type="InterPro" id="IPR002327">
    <property type="entry name" value="Cyt_c_1A/1B"/>
</dbReference>
<sequence length="407" mass="43323">MSRFLEFGAPAAAAVVAVLAYNFGDRFVTPMPELPDRSEAIAKYTAPPPSPLMAAVAEGHAEGRYGLGRPATPDEIAAWDVNVMPDGRGLPPGSGSVEDGEVLFADNCAVCHGDFAEGVDRWPPLAGGIGTLTEERPHKTVGSYWPYLSTAWDYVHRSMPFGAAQTLSPDEVYAIVAYILYSNDLVDSDFVLSDENFLDVEMPNANGFIVDDRPETEYPLFRREPCMSGCKDGPVEVTMRAVVLDVTPEQAEARQARETQAATGDEAGAVEAPAAAEETALQEAAVEAPSGAQPETGGVVIDPALAAAGEKVFRKCQSCHQVGEGAKNRSGPHLSGIVGRPVAAAEGFRYSAEMKAMGEAGEVWTPERLARFLADPKGDVKGTKMSFRGLNKPEDIAAVIAYLAQFQ</sequence>
<dbReference type="OrthoDB" id="9779283at2"/>